<accession>A0ABT9E539</accession>
<proteinExistence type="predicted"/>
<reference evidence="1 2" key="1">
    <citation type="submission" date="2023-08" db="EMBL/GenBank/DDBJ databases">
        <title>The draft genome sequence of Paracraurococcus sp. LOR1-02.</title>
        <authorList>
            <person name="Kingkaew E."/>
            <person name="Tanasupawat S."/>
        </authorList>
    </citation>
    <scope>NUCLEOTIDE SEQUENCE [LARGE SCALE GENOMIC DNA]</scope>
    <source>
        <strain evidence="1 2">LOR1-02</strain>
    </source>
</reference>
<name>A0ABT9E539_9PROT</name>
<evidence type="ECO:0008006" key="3">
    <source>
        <dbReference type="Google" id="ProtNLM"/>
    </source>
</evidence>
<dbReference type="EMBL" id="JAUTWS010000026">
    <property type="protein sequence ID" value="MDO9711295.1"/>
    <property type="molecule type" value="Genomic_DNA"/>
</dbReference>
<evidence type="ECO:0000313" key="1">
    <source>
        <dbReference type="EMBL" id="MDO9711295.1"/>
    </source>
</evidence>
<keyword evidence="2" id="KW-1185">Reference proteome</keyword>
<protein>
    <recommendedName>
        <fullName evidence="3">DUF4214 domain-containing protein</fullName>
    </recommendedName>
</protein>
<organism evidence="1 2">
    <name type="scientific">Paracraurococcus lichenis</name>
    <dbReference type="NCBI Taxonomy" id="3064888"/>
    <lineage>
        <taxon>Bacteria</taxon>
        <taxon>Pseudomonadati</taxon>
        <taxon>Pseudomonadota</taxon>
        <taxon>Alphaproteobacteria</taxon>
        <taxon>Acetobacterales</taxon>
        <taxon>Roseomonadaceae</taxon>
        <taxon>Paracraurococcus</taxon>
    </lineage>
</organism>
<sequence length="425" mass="43559">MPAIQVSGVLPARMVENSGSADWVATLQLSGDLAGLSRVELLGRDALDFQASLLPGSGAVVLTPAAPVDYESLLAAGRSPVLDVSLRFVWQDGSRQDDPVVRHVTVLNADDTPPTGLAFASGGTVEAGAIGAAIGRLAVTDPDSSGRFVFSFTADDAWRFEVVDNVLKLRDGISLGLDDMPRRPLIIEVSDGHQSAAFTLDLRVTDPATRLADLPAGETRGGFQLAGAGVVVAMRESRDVADSHLLGAGGQVLTLQEGTQVTLPAAQRVQMLDGFQDIGPQSPGVQAAALVHALTGQEADGKALAALVARAEAGTAWTDIAATLPGLAALPAANAAAVADLYHNALGRDPTGEELALQTQRLASGVPRAQLAVDLALGAESLDRQPDAGVWVADPLGTDGAWRAGTGGLPATAPVTAATDPVWVL</sequence>
<dbReference type="Proteomes" id="UP001243009">
    <property type="component" value="Unassembled WGS sequence"/>
</dbReference>
<evidence type="ECO:0000313" key="2">
    <source>
        <dbReference type="Proteomes" id="UP001243009"/>
    </source>
</evidence>
<gene>
    <name evidence="1" type="ORF">Q7A36_23290</name>
</gene>
<dbReference type="RefSeq" id="WP_305106150.1">
    <property type="nucleotide sequence ID" value="NZ_JAUTWS010000026.1"/>
</dbReference>
<comment type="caution">
    <text evidence="1">The sequence shown here is derived from an EMBL/GenBank/DDBJ whole genome shotgun (WGS) entry which is preliminary data.</text>
</comment>